<evidence type="ECO:0000313" key="3">
    <source>
        <dbReference type="Proteomes" id="UP001429354"/>
    </source>
</evidence>
<accession>A0ABX0AD99</accession>
<dbReference type="Gene3D" id="3.40.630.30">
    <property type="match status" value="1"/>
</dbReference>
<dbReference type="RefSeq" id="WP_162349166.1">
    <property type="nucleotide sequence ID" value="NZ_QOVG01000004.1"/>
</dbReference>
<dbReference type="PANTHER" id="PTHR43792">
    <property type="entry name" value="GNAT FAMILY, PUTATIVE (AFU_ORTHOLOGUE AFUA_3G00765)-RELATED-RELATED"/>
    <property type="match status" value="1"/>
</dbReference>
<gene>
    <name evidence="2" type="ORF">DT603_07000</name>
</gene>
<evidence type="ECO:0000313" key="2">
    <source>
        <dbReference type="EMBL" id="NDK38587.1"/>
    </source>
</evidence>
<dbReference type="InterPro" id="IPR051531">
    <property type="entry name" value="N-acetyltransferase"/>
</dbReference>
<sequence length="185" mass="20572">MSIFDLKLETERLLLRPPQAQDFEPWAAFIADEQAARHIGGVQPRPVAWRSFAAMVGVWHLQGFAFFSVIEKASGQWVGRLGPWQPEGWPGTEVGWSIVREHWGKGFAPEGARAATDWAFDALGWSEVIHTIAEDNANSKAVAAKLGSRFLRMDWLPAPLDAKPVEVWGQTREEWRAGRASGAPT</sequence>
<comment type="caution">
    <text evidence="2">The sequence shown here is derived from an EMBL/GenBank/DDBJ whole genome shotgun (WGS) entry which is preliminary data.</text>
</comment>
<dbReference type="InterPro" id="IPR000182">
    <property type="entry name" value="GNAT_dom"/>
</dbReference>
<dbReference type="SUPFAM" id="SSF55729">
    <property type="entry name" value="Acyl-CoA N-acyltransferases (Nat)"/>
    <property type="match status" value="1"/>
</dbReference>
<proteinExistence type="predicted"/>
<dbReference type="EMBL" id="QOVG01000004">
    <property type="protein sequence ID" value="NDK38587.1"/>
    <property type="molecule type" value="Genomic_DNA"/>
</dbReference>
<name>A0ABX0AD99_9GAMM</name>
<feature type="domain" description="N-acetyltransferase" evidence="1">
    <location>
        <begin position="13"/>
        <end position="166"/>
    </location>
</feature>
<reference evidence="2 3" key="1">
    <citation type="submission" date="2018-07" db="EMBL/GenBank/DDBJ databases">
        <title>Whole genome Sequencing of Pseudoxanthomonas gei KCTC 32298 (T).</title>
        <authorList>
            <person name="Kumar S."/>
            <person name="Bansal K."/>
            <person name="Kaur A."/>
            <person name="Patil P."/>
            <person name="Sharma S."/>
            <person name="Patil P.B."/>
        </authorList>
    </citation>
    <scope>NUCLEOTIDE SEQUENCE [LARGE SCALE GENOMIC DNA]</scope>
    <source>
        <strain evidence="2 3">KCTC 32298</strain>
    </source>
</reference>
<dbReference type="PROSITE" id="PS51186">
    <property type="entry name" value="GNAT"/>
    <property type="match status" value="1"/>
</dbReference>
<dbReference type="Pfam" id="PF13302">
    <property type="entry name" value="Acetyltransf_3"/>
    <property type="match status" value="1"/>
</dbReference>
<organism evidence="2 3">
    <name type="scientific">Pseudoxanthomonas gei</name>
    <dbReference type="NCBI Taxonomy" id="1383030"/>
    <lineage>
        <taxon>Bacteria</taxon>
        <taxon>Pseudomonadati</taxon>
        <taxon>Pseudomonadota</taxon>
        <taxon>Gammaproteobacteria</taxon>
        <taxon>Lysobacterales</taxon>
        <taxon>Lysobacteraceae</taxon>
        <taxon>Pseudoxanthomonas</taxon>
    </lineage>
</organism>
<dbReference type="InterPro" id="IPR016181">
    <property type="entry name" value="Acyl_CoA_acyltransferase"/>
</dbReference>
<keyword evidence="3" id="KW-1185">Reference proteome</keyword>
<dbReference type="Proteomes" id="UP001429354">
    <property type="component" value="Unassembled WGS sequence"/>
</dbReference>
<dbReference type="PANTHER" id="PTHR43792:SF1">
    <property type="entry name" value="N-ACETYLTRANSFERASE DOMAIN-CONTAINING PROTEIN"/>
    <property type="match status" value="1"/>
</dbReference>
<protein>
    <submittedName>
        <fullName evidence="2">N-acetyltransferase</fullName>
    </submittedName>
</protein>
<evidence type="ECO:0000259" key="1">
    <source>
        <dbReference type="PROSITE" id="PS51186"/>
    </source>
</evidence>